<protein>
    <recommendedName>
        <fullName evidence="3">Transposase</fullName>
    </recommendedName>
</protein>
<sequence length="63" mass="7283">MKVFIFYLYLCPNYMRPEKQIGFSNINDSLIVIRITTSDNQRKAIIDLLIGVTVPSQDVVHCH</sequence>
<name>A0ABN0BHK2_BACFG</name>
<gene>
    <name evidence="1" type="ORF">BFAG_01090</name>
</gene>
<keyword evidence="2" id="KW-1185">Reference proteome</keyword>
<evidence type="ECO:0000313" key="1">
    <source>
        <dbReference type="EMBL" id="EFR52396.1"/>
    </source>
</evidence>
<dbReference type="Proteomes" id="UP000005101">
    <property type="component" value="Unassembled WGS sequence"/>
</dbReference>
<evidence type="ECO:0000313" key="2">
    <source>
        <dbReference type="Proteomes" id="UP000005101"/>
    </source>
</evidence>
<accession>A0ABN0BHK2</accession>
<reference evidence="1 2" key="1">
    <citation type="submission" date="2008-12" db="EMBL/GenBank/DDBJ databases">
        <title>Annotation of Bacteroides fragilis strain 3_1_12.</title>
        <authorList>
            <consortium name="The Broad Institute Genome Sequencing Platform"/>
            <person name="Ward D."/>
            <person name="Young S.K."/>
            <person name="Kodira C.D."/>
            <person name="Zeng Q."/>
            <person name="Koehrsen M."/>
            <person name="Alvarado L."/>
            <person name="Berlin A."/>
            <person name="Borenstein D."/>
            <person name="Chen Z."/>
            <person name="Engels R."/>
            <person name="Freedman E."/>
            <person name="Gellesch M."/>
            <person name="Goldberg J."/>
            <person name="Griggs A."/>
            <person name="Gujja S."/>
            <person name="Heiman D."/>
            <person name="Hepburn T."/>
            <person name="Howarth C."/>
            <person name="Jen D."/>
            <person name="Larson L."/>
            <person name="Lewis B."/>
            <person name="Mehta T."/>
            <person name="Park D."/>
            <person name="Pearson M."/>
            <person name="Roberts A."/>
            <person name="Saif S."/>
            <person name="Shea T."/>
            <person name="Shenoy N."/>
            <person name="Sisk P."/>
            <person name="Stolte C."/>
            <person name="Sykes S."/>
            <person name="Walk T."/>
            <person name="White J."/>
            <person name="Yandava C."/>
            <person name="Allen-Vercoe E."/>
            <person name="Strauss J."/>
            <person name="Ambrose C."/>
            <person name="Lander E."/>
            <person name="Nusbaum C."/>
            <person name="Galagan J."/>
            <person name="Birren B."/>
        </authorList>
    </citation>
    <scope>NUCLEOTIDE SEQUENCE [LARGE SCALE GENOMIC DNA]</scope>
    <source>
        <strain evidence="1 2">3_1_12</strain>
    </source>
</reference>
<organism evidence="1 2">
    <name type="scientific">Bacteroides fragilis 3_1_12</name>
    <dbReference type="NCBI Taxonomy" id="457424"/>
    <lineage>
        <taxon>Bacteria</taxon>
        <taxon>Pseudomonadati</taxon>
        <taxon>Bacteroidota</taxon>
        <taxon>Bacteroidia</taxon>
        <taxon>Bacteroidales</taxon>
        <taxon>Bacteroidaceae</taxon>
        <taxon>Bacteroides</taxon>
    </lineage>
</organism>
<proteinExistence type="predicted"/>
<dbReference type="EMBL" id="EQ973213">
    <property type="protein sequence ID" value="EFR52396.1"/>
    <property type="molecule type" value="Genomic_DNA"/>
</dbReference>
<evidence type="ECO:0008006" key="3">
    <source>
        <dbReference type="Google" id="ProtNLM"/>
    </source>
</evidence>